<organism evidence="1 2">
    <name type="scientific">Zhengella mangrovi</name>
    <dbReference type="NCBI Taxonomy" id="1982044"/>
    <lineage>
        <taxon>Bacteria</taxon>
        <taxon>Pseudomonadati</taxon>
        <taxon>Pseudomonadota</taxon>
        <taxon>Alphaproteobacteria</taxon>
        <taxon>Hyphomicrobiales</taxon>
        <taxon>Notoacmeibacteraceae</taxon>
        <taxon>Zhengella</taxon>
    </lineage>
</organism>
<gene>
    <name evidence="1" type="ORF">CSC94_23765</name>
</gene>
<keyword evidence="2" id="KW-1185">Reference proteome</keyword>
<evidence type="ECO:0000313" key="2">
    <source>
        <dbReference type="Proteomes" id="UP000221168"/>
    </source>
</evidence>
<dbReference type="Proteomes" id="UP000221168">
    <property type="component" value="Unassembled WGS sequence"/>
</dbReference>
<proteinExistence type="predicted"/>
<dbReference type="Gene3D" id="2.60.120.260">
    <property type="entry name" value="Galactose-binding domain-like"/>
    <property type="match status" value="1"/>
</dbReference>
<dbReference type="EMBL" id="PDVP01000041">
    <property type="protein sequence ID" value="PHP64564.1"/>
    <property type="molecule type" value="Genomic_DNA"/>
</dbReference>
<dbReference type="AlphaFoldDB" id="A0A2G1QGI4"/>
<sequence>MCAPDRPETTGKGPGAIMNILKRQAVRRGRQDAGPSGRLNRSVHGKVERCLDSRLVRICLAGALLAVSALVWAPSPAVAAELATNGSLEGLDPAVDRSVYNATLPPGWTQVQGTSDTRNPNIAGANLTWVASPDGGDFVHSGTTGSTNREGLEQTVTGLVPGNDYVVSFYQSASFVPTYCLAGVNVKWEVTFGAQSQFGADVTCPAKGTALPWVQQSMTFTATSATQILRFQVQLVSGGRFGYIAVDGISLQAAQAGFSISAVNDDFSAAPIVSGTGGTTASVHLNDTVNGVAVDPAVIVTTLVSDGGLTGVSVASDGTL</sequence>
<evidence type="ECO:0000313" key="1">
    <source>
        <dbReference type="EMBL" id="PHP64564.1"/>
    </source>
</evidence>
<feature type="non-terminal residue" evidence="1">
    <location>
        <position position="320"/>
    </location>
</feature>
<accession>A0A2G1QGI4</accession>
<comment type="caution">
    <text evidence="1">The sequence shown here is derived from an EMBL/GenBank/DDBJ whole genome shotgun (WGS) entry which is preliminary data.</text>
</comment>
<name>A0A2G1QGI4_9HYPH</name>
<protein>
    <submittedName>
        <fullName evidence="1">Uncharacterized protein</fullName>
    </submittedName>
</protein>
<reference evidence="1 2" key="1">
    <citation type="submission" date="2017-10" db="EMBL/GenBank/DDBJ databases">
        <title>Sedimentibacterium mangrovi gen. nov., sp. nov., a novel member of family Phyllobacteriacea isolated from mangrove sediment.</title>
        <authorList>
            <person name="Liao H."/>
            <person name="Tian Y."/>
        </authorList>
    </citation>
    <scope>NUCLEOTIDE SEQUENCE [LARGE SCALE GENOMIC DNA]</scope>
    <source>
        <strain evidence="1 2">X9-2-2</strain>
    </source>
</reference>